<feature type="transmembrane region" description="Helical" evidence="2">
    <location>
        <begin position="356"/>
        <end position="375"/>
    </location>
</feature>
<evidence type="ECO:0000256" key="2">
    <source>
        <dbReference type="SAM" id="Phobius"/>
    </source>
</evidence>
<dbReference type="EMBL" id="CP017812">
    <property type="protein sequence ID" value="AOZ71977.1"/>
    <property type="molecule type" value="Genomic_DNA"/>
</dbReference>
<dbReference type="Proteomes" id="UP000176288">
    <property type="component" value="Chromosome"/>
</dbReference>
<keyword evidence="4" id="KW-1185">Reference proteome</keyword>
<feature type="transmembrane region" description="Helical" evidence="2">
    <location>
        <begin position="304"/>
        <end position="326"/>
    </location>
</feature>
<keyword evidence="2" id="KW-0812">Transmembrane</keyword>
<feature type="transmembrane region" description="Helical" evidence="2">
    <location>
        <begin position="277"/>
        <end position="297"/>
    </location>
</feature>
<dbReference type="RefSeq" id="WP_071163443.1">
    <property type="nucleotide sequence ID" value="NZ_CP017812.1"/>
</dbReference>
<evidence type="ECO:0000256" key="1">
    <source>
        <dbReference type="SAM" id="MobiDB-lite"/>
    </source>
</evidence>
<feature type="compositionally biased region" description="Polar residues" evidence="1">
    <location>
        <begin position="19"/>
        <end position="34"/>
    </location>
</feature>
<dbReference type="KEGG" id="avu:BK816_00610"/>
<name>A0A1D9MI54_9ACTO</name>
<evidence type="ECO:0000313" key="4">
    <source>
        <dbReference type="Proteomes" id="UP000176288"/>
    </source>
</evidence>
<feature type="transmembrane region" description="Helical" evidence="2">
    <location>
        <begin position="238"/>
        <end position="257"/>
    </location>
</feature>
<gene>
    <name evidence="3" type="ORF">BK816_00610</name>
</gene>
<proteinExistence type="predicted"/>
<protein>
    <submittedName>
        <fullName evidence="3">Uncharacterized protein</fullName>
    </submittedName>
</protein>
<feature type="region of interest" description="Disordered" evidence="1">
    <location>
        <begin position="1"/>
        <end position="74"/>
    </location>
</feature>
<dbReference type="AlphaFoldDB" id="A0A1D9MI54"/>
<evidence type="ECO:0000313" key="3">
    <source>
        <dbReference type="EMBL" id="AOZ71977.1"/>
    </source>
</evidence>
<dbReference type="STRING" id="1912795.BK816_00610"/>
<reference evidence="3 4" key="1">
    <citation type="submission" date="2016-10" db="EMBL/GenBank/DDBJ databases">
        <title>Actinomyces aegypiusis sp. nov., isolated from the Aegypius monachus in Qinghai Tibet Plateau China.</title>
        <authorList>
            <person name="Wang Y."/>
        </authorList>
    </citation>
    <scope>NUCLEOTIDE SEQUENCE [LARGE SCALE GENOMIC DNA]</scope>
    <source>
        <strain evidence="3 4">VUL4_3</strain>
    </source>
</reference>
<organism evidence="3 4">
    <name type="scientific">Boudabousia tangfeifanii</name>
    <dbReference type="NCBI Taxonomy" id="1912795"/>
    <lineage>
        <taxon>Bacteria</taxon>
        <taxon>Bacillati</taxon>
        <taxon>Actinomycetota</taxon>
        <taxon>Actinomycetes</taxon>
        <taxon>Actinomycetales</taxon>
        <taxon>Actinomycetaceae</taxon>
        <taxon>Boudabousia</taxon>
    </lineage>
</organism>
<keyword evidence="2" id="KW-1133">Transmembrane helix</keyword>
<sequence length="408" mass="42335">MSERNFDAAEENVSLPAEGTQTDPQDVYGDTSTALPVVEDANYVGTPSDLSKPLDEDGDSDLFQETPADTADSTQDVNVLAEGAESGASVAAETETETVAAAGTEPVEDELQTTMITRRSLLGGMNSTIPASGPGGEILQPGPSGADVAGPVVSQTPVEAETVPSFAPGSAASTAAPESMDKTAGEEAGFKAGFPSETESLSTGEMLAAAQNEEAGLDEAELFAAASIPATLPSRAGAHAWSLLYAILATVISWFLISDGIAHLSLVENAPSITGEMAIGAWIELGAGLIIAGLIALSARWSTLGQLVSALLLLIVGTPFIAVPLWTANLLSEPLAALRNWNDWGKAIAHHLEWTGYHGLLFSLGVIALFAWFGMHGARKNGAKREVQRQALEEQNENSEKLRAAAAN</sequence>
<keyword evidence="2" id="KW-0472">Membrane</keyword>
<dbReference type="OrthoDB" id="3256579at2"/>
<accession>A0A1D9MI54</accession>